<dbReference type="Gene3D" id="3.40.50.1010">
    <property type="entry name" value="5'-nuclease"/>
    <property type="match status" value="1"/>
</dbReference>
<evidence type="ECO:0000313" key="2">
    <source>
        <dbReference type="EMBL" id="XCN67228.1"/>
    </source>
</evidence>
<reference evidence="2" key="2">
    <citation type="submission" date="2024-07" db="EMBL/GenBank/DDBJ databases">
        <title>A complete genome sequence for Pseudomonas syringae CC1417.</title>
        <authorList>
            <person name="Baltrus D.A."/>
        </authorList>
    </citation>
    <scope>NUCLEOTIDE SEQUENCE</scope>
    <source>
        <strain evidence="2">CC1417</strain>
    </source>
</reference>
<feature type="domain" description="PIN" evidence="1">
    <location>
        <begin position="4"/>
        <end position="122"/>
    </location>
</feature>
<dbReference type="PANTHER" id="PTHR39664">
    <property type="match status" value="1"/>
</dbReference>
<protein>
    <submittedName>
        <fullName evidence="2">Type II toxin-antitoxin system VapC family toxin</fullName>
    </submittedName>
</protein>
<dbReference type="InterPro" id="IPR029060">
    <property type="entry name" value="PIN-like_dom_sf"/>
</dbReference>
<sequence length="131" mass="14342">MIGLDTNVLVRYVAQDDPKQSPKASALIESLSIGNPGFITAVSVVELVWVLQSCYESSKNEIIMVLETLLRTRELKIENADVVWQAVRLFADAKADFADCLIERSAKAAGCDYVVSFDSKAIKTTGMRAVV</sequence>
<reference evidence="2" key="1">
    <citation type="journal article" date="2014" name="Genome Announc.">
        <title>Draft Genome Sequences of a Phylogenetically Diverse Suite of Pseudomonas syringae Strains from Multiple Source Populations.</title>
        <authorList>
            <person name="Baltrus D.A."/>
            <person name="Yourstone S."/>
            <person name="Lind A."/>
            <person name="Guilbaud C."/>
            <person name="Sands D.C."/>
            <person name="Jones C.D."/>
            <person name="Morris C.E."/>
            <person name="Dangl J.L."/>
        </authorList>
    </citation>
    <scope>NUCLEOTIDE SEQUENCE</scope>
    <source>
        <strain evidence="2">CC1417</strain>
    </source>
</reference>
<organism evidence="2">
    <name type="scientific">Pseudomonas syringae CC1417</name>
    <dbReference type="NCBI Taxonomy" id="1357272"/>
    <lineage>
        <taxon>Bacteria</taxon>
        <taxon>Pseudomonadati</taxon>
        <taxon>Pseudomonadota</taxon>
        <taxon>Gammaproteobacteria</taxon>
        <taxon>Pseudomonadales</taxon>
        <taxon>Pseudomonadaceae</taxon>
        <taxon>Pseudomonas</taxon>
        <taxon>Pseudomonas syringae</taxon>
    </lineage>
</organism>
<dbReference type="AlphaFoldDB" id="A0AAU8LGC3"/>
<dbReference type="SUPFAM" id="SSF88723">
    <property type="entry name" value="PIN domain-like"/>
    <property type="match status" value="1"/>
</dbReference>
<accession>A0AAU8LGC3</accession>
<evidence type="ECO:0000259" key="1">
    <source>
        <dbReference type="Pfam" id="PF01850"/>
    </source>
</evidence>
<dbReference type="EMBL" id="CP159362">
    <property type="protein sequence ID" value="XCN67228.1"/>
    <property type="molecule type" value="Genomic_DNA"/>
</dbReference>
<dbReference type="PANTHER" id="PTHR39664:SF2">
    <property type="entry name" value="NUCLEIC ACID-BINDING PROTEIN, CONTAINING PIN DOMAIN-RELATED"/>
    <property type="match status" value="1"/>
</dbReference>
<dbReference type="InterPro" id="IPR002716">
    <property type="entry name" value="PIN_dom"/>
</dbReference>
<dbReference type="CDD" id="cd18683">
    <property type="entry name" value="PIN_VapC-like"/>
    <property type="match status" value="1"/>
</dbReference>
<proteinExistence type="predicted"/>
<name>A0AAU8LGC3_PSESX</name>
<dbReference type="Pfam" id="PF01850">
    <property type="entry name" value="PIN"/>
    <property type="match status" value="1"/>
</dbReference>
<gene>
    <name evidence="2" type="ORF">N011_22505</name>
</gene>
<dbReference type="RefSeq" id="WP_024694734.1">
    <property type="nucleotide sequence ID" value="NZ_CP159362.1"/>
</dbReference>